<proteinExistence type="predicted"/>
<keyword evidence="2" id="KW-1185">Reference proteome</keyword>
<dbReference type="KEGG" id="ghi:107910947"/>
<evidence type="ECO:0000313" key="3">
    <source>
        <dbReference type="RefSeq" id="XP_016694349.1"/>
    </source>
</evidence>
<dbReference type="PANTHER" id="PTHR46405:SF4">
    <property type="entry name" value="E3 UBIQUITIN-PROTEIN LIGASE RF298-RELATED"/>
    <property type="match status" value="1"/>
</dbReference>
<accession>A0A1U8K1B1</accession>
<evidence type="ECO:0000256" key="1">
    <source>
        <dbReference type="SAM" id="MobiDB-lite"/>
    </source>
</evidence>
<reference evidence="3" key="2">
    <citation type="submission" date="2025-08" db="UniProtKB">
        <authorList>
            <consortium name="RefSeq"/>
        </authorList>
    </citation>
    <scope>IDENTIFICATION</scope>
</reference>
<dbReference type="RefSeq" id="XP_016694349.1">
    <property type="nucleotide sequence ID" value="XM_016838860.1"/>
</dbReference>
<sequence length="395" mass="44763">MYYRSRRDNSRIINGSKSVVCTTNTALASSSSSSENKHVPKSEGRISKSSKTPDHGVEKKPTPKAKGITCISSRSIDYFAGILYEKSLGKYIPQDETDKLILKLVPRLQELQNELHSWTQWTNQKVKQAICRLSKDQDEIKSLRQEKEEAGQFKMEKKIMGESTMKRLSEIEFSLNNTTNQVQDANSKGQKLEAAASASSCQEALERERKALKDVQSWDTQRSLYQRSRKQLSCKGKWARLKDPTIKLRNNEILQMLWKRERMTMEKFLAQAASIRKERECLEAAGKLCFEETDVASGQCSSINERNQIPVFSKGVVDINDYPGSGGLKWERECVMCLSKEKIVVFLPCVHQTEPQMNAAEPCDNSSCMHHKCSDKIFSFGLLQLPAAGQDMVTN</sequence>
<protein>
    <submittedName>
        <fullName evidence="3">E3 ubiquitin-protein ligase RF298</fullName>
    </submittedName>
</protein>
<evidence type="ECO:0000313" key="2">
    <source>
        <dbReference type="Proteomes" id="UP000818029"/>
    </source>
</evidence>
<feature type="compositionally biased region" description="Basic and acidic residues" evidence="1">
    <location>
        <begin position="35"/>
        <end position="61"/>
    </location>
</feature>
<dbReference type="Proteomes" id="UP000818029">
    <property type="component" value="Chromosome D11"/>
</dbReference>
<dbReference type="STRING" id="3635.A0A1U8K1B1"/>
<gene>
    <name evidence="3" type="primary">LOC107910947</name>
</gene>
<name>A0A1U8K1B1_GOSHI</name>
<dbReference type="AlphaFoldDB" id="A0A1U8K1B1"/>
<dbReference type="PANTHER" id="PTHR46405">
    <property type="entry name" value="OS05G0141500 PROTEIN"/>
    <property type="match status" value="1"/>
</dbReference>
<reference evidence="2" key="1">
    <citation type="journal article" date="2020" name="Nat. Genet.">
        <title>Genomic diversifications of five Gossypium allopolyploid species and their impact on cotton improvement.</title>
        <authorList>
            <person name="Chen Z.J."/>
            <person name="Sreedasyam A."/>
            <person name="Ando A."/>
            <person name="Song Q."/>
            <person name="De Santiago L.M."/>
            <person name="Hulse-Kemp A.M."/>
            <person name="Ding M."/>
            <person name="Ye W."/>
            <person name="Kirkbride R.C."/>
            <person name="Jenkins J."/>
            <person name="Plott C."/>
            <person name="Lovell J."/>
            <person name="Lin Y.M."/>
            <person name="Vaughn R."/>
            <person name="Liu B."/>
            <person name="Simpson S."/>
            <person name="Scheffler B.E."/>
            <person name="Wen L."/>
            <person name="Saski C.A."/>
            <person name="Grover C.E."/>
            <person name="Hu G."/>
            <person name="Conover J.L."/>
            <person name="Carlson J.W."/>
            <person name="Shu S."/>
            <person name="Boston L.B."/>
            <person name="Williams M."/>
            <person name="Peterson D.G."/>
            <person name="McGee K."/>
            <person name="Jones D.C."/>
            <person name="Wendel J.F."/>
            <person name="Stelly D.M."/>
            <person name="Grimwood J."/>
            <person name="Schmutz J."/>
        </authorList>
    </citation>
    <scope>NUCLEOTIDE SEQUENCE [LARGE SCALE GENOMIC DNA]</scope>
    <source>
        <strain evidence="2">cv. TM-1</strain>
    </source>
</reference>
<feature type="region of interest" description="Disordered" evidence="1">
    <location>
        <begin position="25"/>
        <end position="65"/>
    </location>
</feature>
<dbReference type="InterPro" id="IPR046934">
    <property type="entry name" value="PIR2-like"/>
</dbReference>
<dbReference type="PaxDb" id="3635-A0A1U8K1B1"/>
<organism evidence="2 3">
    <name type="scientific">Gossypium hirsutum</name>
    <name type="common">Upland cotton</name>
    <name type="synonym">Gossypium mexicanum</name>
    <dbReference type="NCBI Taxonomy" id="3635"/>
    <lineage>
        <taxon>Eukaryota</taxon>
        <taxon>Viridiplantae</taxon>
        <taxon>Streptophyta</taxon>
        <taxon>Embryophyta</taxon>
        <taxon>Tracheophyta</taxon>
        <taxon>Spermatophyta</taxon>
        <taxon>Magnoliopsida</taxon>
        <taxon>eudicotyledons</taxon>
        <taxon>Gunneridae</taxon>
        <taxon>Pentapetalae</taxon>
        <taxon>rosids</taxon>
        <taxon>malvids</taxon>
        <taxon>Malvales</taxon>
        <taxon>Malvaceae</taxon>
        <taxon>Malvoideae</taxon>
        <taxon>Gossypium</taxon>
    </lineage>
</organism>
<dbReference type="GeneID" id="107910947"/>